<name>K1QBA2_MAGGI</name>
<dbReference type="HOGENOM" id="CLU_029149_0_0_1"/>
<evidence type="ECO:0000313" key="1">
    <source>
        <dbReference type="EMBL" id="EKC31223.1"/>
    </source>
</evidence>
<dbReference type="AlphaFoldDB" id="K1QBA2"/>
<dbReference type="InParanoid" id="K1QBA2"/>
<proteinExistence type="predicted"/>
<protein>
    <submittedName>
        <fullName evidence="1">Uncharacterized protein</fullName>
    </submittedName>
</protein>
<sequence length="409" mass="45419">MAGDDIRFSLSNGLYFTSIQSAILTGDENICVQALFHIGKSGYNTFRSDGYWWFLNICTSGHVDVSRWYVGAHTDRGQTKLTYDITWFARSRNCQAKPVYCNLASGWRKCGDVSLLANSVLNGASVKVLSPQNGYITSFTNIAVSGDRLSVAGQYPWHVSQSIVNNHAEFKSNVYWWATIWSTTGRLEMSRWNVGEHTSRGKNSMNTPMEWFVDDCWIQAYSHNRLGHKTDGSLNLLVGAVLAGRRVRVKIGSYIVEADNLYVRNGHVSAQLLGQLSKSSIFDFQTDVYWYWQTASTTGDVETVRYNIGSTHNRGNSADKHAITWFIETRSWSKVLSTSSAGSVTHGSKADLITALQAGSQLRLVVHEAVDSFSIIEADNIAIENSEVAAQSLKYISDENGSGGIPRQF</sequence>
<gene>
    <name evidence="1" type="ORF">CGI_10003692</name>
</gene>
<organism evidence="1">
    <name type="scientific">Magallana gigas</name>
    <name type="common">Pacific oyster</name>
    <name type="synonym">Crassostrea gigas</name>
    <dbReference type="NCBI Taxonomy" id="29159"/>
    <lineage>
        <taxon>Eukaryota</taxon>
        <taxon>Metazoa</taxon>
        <taxon>Spiralia</taxon>
        <taxon>Lophotrochozoa</taxon>
        <taxon>Mollusca</taxon>
        <taxon>Bivalvia</taxon>
        <taxon>Autobranchia</taxon>
        <taxon>Pteriomorphia</taxon>
        <taxon>Ostreida</taxon>
        <taxon>Ostreoidea</taxon>
        <taxon>Ostreidae</taxon>
        <taxon>Magallana</taxon>
    </lineage>
</organism>
<dbReference type="EMBL" id="JH816590">
    <property type="protein sequence ID" value="EKC31223.1"/>
    <property type="molecule type" value="Genomic_DNA"/>
</dbReference>
<accession>K1QBA2</accession>
<reference evidence="1" key="1">
    <citation type="journal article" date="2012" name="Nature">
        <title>The oyster genome reveals stress adaptation and complexity of shell formation.</title>
        <authorList>
            <person name="Zhang G."/>
            <person name="Fang X."/>
            <person name="Guo X."/>
            <person name="Li L."/>
            <person name="Luo R."/>
            <person name="Xu F."/>
            <person name="Yang P."/>
            <person name="Zhang L."/>
            <person name="Wang X."/>
            <person name="Qi H."/>
            <person name="Xiong Z."/>
            <person name="Que H."/>
            <person name="Xie Y."/>
            <person name="Holland P.W."/>
            <person name="Paps J."/>
            <person name="Zhu Y."/>
            <person name="Wu F."/>
            <person name="Chen Y."/>
            <person name="Wang J."/>
            <person name="Peng C."/>
            <person name="Meng J."/>
            <person name="Yang L."/>
            <person name="Liu J."/>
            <person name="Wen B."/>
            <person name="Zhang N."/>
            <person name="Huang Z."/>
            <person name="Zhu Q."/>
            <person name="Feng Y."/>
            <person name="Mount A."/>
            <person name="Hedgecock D."/>
            <person name="Xu Z."/>
            <person name="Liu Y."/>
            <person name="Domazet-Loso T."/>
            <person name="Du Y."/>
            <person name="Sun X."/>
            <person name="Zhang S."/>
            <person name="Liu B."/>
            <person name="Cheng P."/>
            <person name="Jiang X."/>
            <person name="Li J."/>
            <person name="Fan D."/>
            <person name="Wang W."/>
            <person name="Fu W."/>
            <person name="Wang T."/>
            <person name="Wang B."/>
            <person name="Zhang J."/>
            <person name="Peng Z."/>
            <person name="Li Y."/>
            <person name="Li N."/>
            <person name="Wang J."/>
            <person name="Chen M."/>
            <person name="He Y."/>
            <person name="Tan F."/>
            <person name="Song X."/>
            <person name="Zheng Q."/>
            <person name="Huang R."/>
            <person name="Yang H."/>
            <person name="Du X."/>
            <person name="Chen L."/>
            <person name="Yang M."/>
            <person name="Gaffney P.M."/>
            <person name="Wang S."/>
            <person name="Luo L."/>
            <person name="She Z."/>
            <person name="Ming Y."/>
            <person name="Huang W."/>
            <person name="Zhang S."/>
            <person name="Huang B."/>
            <person name="Zhang Y."/>
            <person name="Qu T."/>
            <person name="Ni P."/>
            <person name="Miao G."/>
            <person name="Wang J."/>
            <person name="Wang Q."/>
            <person name="Steinberg C.E."/>
            <person name="Wang H."/>
            <person name="Li N."/>
            <person name="Qian L."/>
            <person name="Zhang G."/>
            <person name="Li Y."/>
            <person name="Yang H."/>
            <person name="Liu X."/>
            <person name="Wang J."/>
            <person name="Yin Y."/>
            <person name="Wang J."/>
        </authorList>
    </citation>
    <scope>NUCLEOTIDE SEQUENCE [LARGE SCALE GENOMIC DNA]</scope>
    <source>
        <strain evidence="1">05x7-T-G4-1.051#20</strain>
    </source>
</reference>